<proteinExistence type="predicted"/>
<evidence type="ECO:0000313" key="4">
    <source>
        <dbReference type="Proteomes" id="UP000648187"/>
    </source>
</evidence>
<comment type="subcellular location">
    <subcellularLocation>
        <location evidence="1">Nucleus</location>
    </subcellularLocation>
</comment>
<keyword evidence="1" id="KW-0539">Nucleus</keyword>
<dbReference type="PROSITE" id="PS51031">
    <property type="entry name" value="BESS"/>
    <property type="match status" value="1"/>
</dbReference>
<dbReference type="InterPro" id="IPR004210">
    <property type="entry name" value="BESS_motif"/>
</dbReference>
<dbReference type="EMBL" id="JACKWZ010000302">
    <property type="protein sequence ID" value="KAF9409686.1"/>
    <property type="molecule type" value="Genomic_DNA"/>
</dbReference>
<keyword evidence="4" id="KW-1185">Reference proteome</keyword>
<evidence type="ECO:0000313" key="3">
    <source>
        <dbReference type="EMBL" id="KAF9409686.1"/>
    </source>
</evidence>
<dbReference type="GO" id="GO:0005634">
    <property type="term" value="C:nucleus"/>
    <property type="evidence" value="ECO:0007669"/>
    <property type="project" value="UniProtKB-SubCell"/>
</dbReference>
<sequence>MENDEDKLFLLSLLREFKKIPESNKLEARCEIIRAIRNAQQPSFHYSYPNTQFDRGYRNHMYESEYAGRGYQTLDSDYTDEGMRVDSIIENPQLQVTNTVKIYQVHPRTQWIQLKRQLRNLLAKTTLR</sequence>
<accession>A0A835G7S6</accession>
<evidence type="ECO:0000259" key="2">
    <source>
        <dbReference type="PROSITE" id="PS51031"/>
    </source>
</evidence>
<dbReference type="GO" id="GO:0003677">
    <property type="term" value="F:DNA binding"/>
    <property type="evidence" value="ECO:0007669"/>
    <property type="project" value="InterPro"/>
</dbReference>
<reference evidence="3" key="1">
    <citation type="submission" date="2020-08" db="EMBL/GenBank/DDBJ databases">
        <title>Spodoptera exigua strain:BAW_Kor-Di-RS1 Genome sequencing and assembly.</title>
        <authorList>
            <person name="Kim J."/>
            <person name="Nam H.Y."/>
            <person name="Kwon M."/>
            <person name="Choi J.H."/>
            <person name="Cho S.R."/>
            <person name="Kim G.-H."/>
        </authorList>
    </citation>
    <scope>NUCLEOTIDE SEQUENCE</scope>
    <source>
        <strain evidence="3">BAW_Kor-Di-RS1</strain>
        <tissue evidence="3">Whole-body</tissue>
    </source>
</reference>
<dbReference type="Proteomes" id="UP000648187">
    <property type="component" value="Unassembled WGS sequence"/>
</dbReference>
<name>A0A835G7S6_SPOEX</name>
<dbReference type="Pfam" id="PF02944">
    <property type="entry name" value="BESS"/>
    <property type="match status" value="1"/>
</dbReference>
<protein>
    <recommendedName>
        <fullName evidence="2">BESS domain-containing protein</fullName>
    </recommendedName>
</protein>
<feature type="domain" description="BESS" evidence="2">
    <location>
        <begin position="3"/>
        <end position="42"/>
    </location>
</feature>
<comment type="caution">
    <text evidence="3">The sequence shown here is derived from an EMBL/GenBank/DDBJ whole genome shotgun (WGS) entry which is preliminary data.</text>
</comment>
<evidence type="ECO:0000256" key="1">
    <source>
        <dbReference type="PROSITE-ProRule" id="PRU00371"/>
    </source>
</evidence>
<gene>
    <name evidence="3" type="ORF">HW555_010976</name>
</gene>
<organism evidence="3 4">
    <name type="scientific">Spodoptera exigua</name>
    <name type="common">Beet armyworm</name>
    <name type="synonym">Noctua fulgens</name>
    <dbReference type="NCBI Taxonomy" id="7107"/>
    <lineage>
        <taxon>Eukaryota</taxon>
        <taxon>Metazoa</taxon>
        <taxon>Ecdysozoa</taxon>
        <taxon>Arthropoda</taxon>
        <taxon>Hexapoda</taxon>
        <taxon>Insecta</taxon>
        <taxon>Pterygota</taxon>
        <taxon>Neoptera</taxon>
        <taxon>Endopterygota</taxon>
        <taxon>Lepidoptera</taxon>
        <taxon>Glossata</taxon>
        <taxon>Ditrysia</taxon>
        <taxon>Noctuoidea</taxon>
        <taxon>Noctuidae</taxon>
        <taxon>Amphipyrinae</taxon>
        <taxon>Spodoptera</taxon>
    </lineage>
</organism>
<dbReference type="AlphaFoldDB" id="A0A835G7S6"/>